<reference evidence="1 2" key="1">
    <citation type="submission" date="2024-09" db="EMBL/GenBank/DDBJ databases">
        <authorList>
            <person name="Sun Q."/>
            <person name="Mori K."/>
        </authorList>
    </citation>
    <scope>NUCLEOTIDE SEQUENCE [LARGE SCALE GENOMIC DNA]</scope>
    <source>
        <strain evidence="1 2">CCM 7765</strain>
    </source>
</reference>
<proteinExistence type="predicted"/>
<dbReference type="Proteomes" id="UP001589774">
    <property type="component" value="Unassembled WGS sequence"/>
</dbReference>
<keyword evidence="2" id="KW-1185">Reference proteome</keyword>
<evidence type="ECO:0000313" key="2">
    <source>
        <dbReference type="Proteomes" id="UP001589774"/>
    </source>
</evidence>
<dbReference type="EMBL" id="JBHLWO010000002">
    <property type="protein sequence ID" value="MFC0319142.1"/>
    <property type="molecule type" value="Genomic_DNA"/>
</dbReference>
<name>A0ABV6HJR9_9SPHI</name>
<comment type="caution">
    <text evidence="1">The sequence shown here is derived from an EMBL/GenBank/DDBJ whole genome shotgun (WGS) entry which is preliminary data.</text>
</comment>
<evidence type="ECO:0000313" key="1">
    <source>
        <dbReference type="EMBL" id="MFC0319142.1"/>
    </source>
</evidence>
<gene>
    <name evidence="1" type="ORF">ACFFI0_12530</name>
</gene>
<protein>
    <submittedName>
        <fullName evidence="1">Uncharacterized protein</fullName>
    </submittedName>
</protein>
<accession>A0ABV6HJR9</accession>
<dbReference type="RefSeq" id="WP_013666584.1">
    <property type="nucleotide sequence ID" value="NZ_JBHLWO010000002.1"/>
</dbReference>
<organism evidence="1 2">
    <name type="scientific">Olivibacter oleidegradans</name>
    <dbReference type="NCBI Taxonomy" id="760123"/>
    <lineage>
        <taxon>Bacteria</taxon>
        <taxon>Pseudomonadati</taxon>
        <taxon>Bacteroidota</taxon>
        <taxon>Sphingobacteriia</taxon>
        <taxon>Sphingobacteriales</taxon>
        <taxon>Sphingobacteriaceae</taxon>
        <taxon>Olivibacter</taxon>
    </lineage>
</organism>
<sequence length="92" mass="10862">MKAFTLGKFKPVINLPSSATPHNLISVFRTDVTNKKDADHIIKLLKKQYPDGRFNFDLEDSDKVFRIEYKRDIIVDVIRMFRIKRFTCETLI</sequence>